<dbReference type="PANTHER" id="PTHR43581:SF2">
    <property type="entry name" value="EXCINUCLEASE ATPASE SUBUNIT"/>
    <property type="match status" value="1"/>
</dbReference>
<dbReference type="RefSeq" id="WP_082630423.1">
    <property type="nucleotide sequence ID" value="NZ_JYLI01000011.1"/>
</dbReference>
<dbReference type="Pfam" id="PF13304">
    <property type="entry name" value="AAA_21"/>
    <property type="match status" value="1"/>
</dbReference>
<feature type="coiled-coil region" evidence="1">
    <location>
        <begin position="75"/>
        <end position="102"/>
    </location>
</feature>
<dbReference type="PANTHER" id="PTHR43581">
    <property type="entry name" value="ATP/GTP PHOSPHATASE"/>
    <property type="match status" value="1"/>
</dbReference>
<evidence type="ECO:0000313" key="3">
    <source>
        <dbReference type="EMBL" id="SDO93478.1"/>
    </source>
</evidence>
<dbReference type="InterPro" id="IPR003959">
    <property type="entry name" value="ATPase_AAA_core"/>
</dbReference>
<keyword evidence="1" id="KW-0175">Coiled coil</keyword>
<evidence type="ECO:0000259" key="2">
    <source>
        <dbReference type="Pfam" id="PF13304"/>
    </source>
</evidence>
<dbReference type="CDD" id="cd00267">
    <property type="entry name" value="ABC_ATPase"/>
    <property type="match status" value="1"/>
</dbReference>
<dbReference type="Gene3D" id="3.40.50.300">
    <property type="entry name" value="P-loop containing nucleotide triphosphate hydrolases"/>
    <property type="match status" value="1"/>
</dbReference>
<protein>
    <submittedName>
        <fullName evidence="3">AAA domain-containing protein, putative AbiEii toxin, Type IV TA system</fullName>
    </submittedName>
</protein>
<proteinExistence type="predicted"/>
<dbReference type="InterPro" id="IPR027417">
    <property type="entry name" value="P-loop_NTPase"/>
</dbReference>
<dbReference type="EMBL" id="LT629706">
    <property type="protein sequence ID" value="SDO93478.1"/>
    <property type="molecule type" value="Genomic_DNA"/>
</dbReference>
<accession>A0ABY0S920</accession>
<feature type="domain" description="ATPase AAA-type core" evidence="2">
    <location>
        <begin position="269"/>
        <end position="407"/>
    </location>
</feature>
<evidence type="ECO:0000256" key="1">
    <source>
        <dbReference type="SAM" id="Coils"/>
    </source>
</evidence>
<keyword evidence="4" id="KW-1185">Reference proteome</keyword>
<organism evidence="3 4">
    <name type="scientific">Pseudomonas poae</name>
    <dbReference type="NCBI Taxonomy" id="200451"/>
    <lineage>
        <taxon>Bacteria</taxon>
        <taxon>Pseudomonadati</taxon>
        <taxon>Pseudomonadota</taxon>
        <taxon>Gammaproteobacteria</taxon>
        <taxon>Pseudomonadales</taxon>
        <taxon>Pseudomonadaceae</taxon>
        <taxon>Pseudomonas</taxon>
    </lineage>
</organism>
<name>A0ABY0S920_9PSED</name>
<evidence type="ECO:0000313" key="4">
    <source>
        <dbReference type="Proteomes" id="UP000181903"/>
    </source>
</evidence>
<dbReference type="Proteomes" id="UP000181903">
    <property type="component" value="Chromosome I"/>
</dbReference>
<dbReference type="InterPro" id="IPR051396">
    <property type="entry name" value="Bact_Antivir_Def_Nuclease"/>
</dbReference>
<dbReference type="SUPFAM" id="SSF52540">
    <property type="entry name" value="P-loop containing nucleoside triphosphate hydrolases"/>
    <property type="match status" value="1"/>
</dbReference>
<sequence length="509" mass="57035">MNSEHYRDEVVRRQAEIAGLEVQRTKLVYEAAEAEQKRLVLMANASRAVTPSAIAAGQREANRYSLLHAKINGNAAKLASKIARAQSEYQKASKNLNTALTQERYKEIQSERNRLIHKIVPFLPALDDFLYASSKNEDELLSSGEKNSKKNYPYPPHRGSFHIITGVNGTGKSRYLRSLIKHGAPEEYYKRIICLSGTAYDRFPLQGDAENAKINYLYFGNKAKGNILSEKAPFRLLAHYMLGEGCNGISGEMAGNVLEEIGFSRKLGLRFSRTAYKKGLRIKYNARASELDIIIELSSTLEQTYETEDRLVSISNGEASLLDLVFQKNGEELTLSNLSSGERLYLLTTLALCFCVRDGTLILFDEPENSLHPHWQAKIIQDMVKIIGKMADECTTVIATHSPLIVSSAPNDISLICNLPSEAPWIKSELYGRNTDTVLSEQFGLNSPRSLSVAMLIQECLSTLMEANENPARFIKAADTLLNQNIKLDQDDPLFSTMSRIHELRERFS</sequence>
<gene>
    <name evidence="3" type="ORF">SAMN04490208_5469</name>
</gene>
<reference evidence="3 4" key="1">
    <citation type="submission" date="2016-10" db="EMBL/GenBank/DDBJ databases">
        <authorList>
            <person name="Varghese N."/>
            <person name="Submissions S."/>
        </authorList>
    </citation>
    <scope>NUCLEOTIDE SEQUENCE [LARGE SCALE GENOMIC DNA]</scope>
    <source>
        <strain evidence="3 4">BS2776</strain>
    </source>
</reference>